<evidence type="ECO:0000313" key="2">
    <source>
        <dbReference type="WBParaSite" id="Pan_g13553.t1"/>
    </source>
</evidence>
<reference evidence="1" key="1">
    <citation type="journal article" date="2013" name="Genetics">
        <title>The draft genome and transcriptome of Panagrellus redivivus are shaped by the harsh demands of a free-living lifestyle.</title>
        <authorList>
            <person name="Srinivasan J."/>
            <person name="Dillman A.R."/>
            <person name="Macchietto M.G."/>
            <person name="Heikkinen L."/>
            <person name="Lakso M."/>
            <person name="Fracchia K.M."/>
            <person name="Antoshechkin I."/>
            <person name="Mortazavi A."/>
            <person name="Wong G."/>
            <person name="Sternberg P.W."/>
        </authorList>
    </citation>
    <scope>NUCLEOTIDE SEQUENCE [LARGE SCALE GENOMIC DNA]</scope>
    <source>
        <strain evidence="1">MT8872</strain>
    </source>
</reference>
<dbReference type="Proteomes" id="UP000492821">
    <property type="component" value="Unassembled WGS sequence"/>
</dbReference>
<name>A0A7E4UW65_PANRE</name>
<dbReference type="WBParaSite" id="Pan_g13553.t1">
    <property type="protein sequence ID" value="Pan_g13553.t1"/>
    <property type="gene ID" value="Pan_g13553"/>
</dbReference>
<keyword evidence="1" id="KW-1185">Reference proteome</keyword>
<evidence type="ECO:0000313" key="1">
    <source>
        <dbReference type="Proteomes" id="UP000492821"/>
    </source>
</evidence>
<reference evidence="2" key="2">
    <citation type="submission" date="2020-10" db="UniProtKB">
        <authorList>
            <consortium name="WormBaseParasite"/>
        </authorList>
    </citation>
    <scope>IDENTIFICATION</scope>
</reference>
<accession>A0A7E4UW65</accession>
<protein>
    <submittedName>
        <fullName evidence="2">Ig-like domain-containing protein</fullName>
    </submittedName>
</protein>
<organism evidence="1 2">
    <name type="scientific">Panagrellus redivivus</name>
    <name type="common">Microworm</name>
    <dbReference type="NCBI Taxonomy" id="6233"/>
    <lineage>
        <taxon>Eukaryota</taxon>
        <taxon>Metazoa</taxon>
        <taxon>Ecdysozoa</taxon>
        <taxon>Nematoda</taxon>
        <taxon>Chromadorea</taxon>
        <taxon>Rhabditida</taxon>
        <taxon>Tylenchina</taxon>
        <taxon>Panagrolaimomorpha</taxon>
        <taxon>Panagrolaimoidea</taxon>
        <taxon>Panagrolaimidae</taxon>
        <taxon>Panagrellus</taxon>
    </lineage>
</organism>
<dbReference type="AlphaFoldDB" id="A0A7E4UW65"/>
<sequence length="102" mass="11387">MYMPSRAVYEGLLEANDEKRMACMSLEVAAGFGSAPLQVYWEDLDGSEFKLAQKLGLLTTVTGCANVFGLATKVAHLHEARFFRLPMLQWAYMSMLCSSWAL</sequence>
<proteinExistence type="predicted"/>